<dbReference type="GO" id="GO:0071035">
    <property type="term" value="P:nuclear polyadenylation-dependent rRNA catabolic process"/>
    <property type="evidence" value="ECO:0007669"/>
    <property type="project" value="TreeGrafter"/>
</dbReference>
<gene>
    <name evidence="2" type="ORF">K2173_003589</name>
</gene>
<comment type="caution">
    <text evidence="2">The sequence shown here is derived from an EMBL/GenBank/DDBJ whole genome shotgun (WGS) entry which is preliminary data.</text>
</comment>
<dbReference type="GO" id="GO:0000467">
    <property type="term" value="P:exonucleolytic trimming to generate mature 3'-end of 5.8S rRNA from tricistronic rRNA transcript (SSU-rRNA, 5.8S rRNA, LSU-rRNA)"/>
    <property type="evidence" value="ECO:0007669"/>
    <property type="project" value="InterPro"/>
</dbReference>
<dbReference type="PANTHER" id="PTHR12124:SF68">
    <property type="entry name" value="PROTEIN RRP6-LIKE 3"/>
    <property type="match status" value="1"/>
</dbReference>
<dbReference type="GO" id="GO:0071044">
    <property type="term" value="P:histone mRNA catabolic process"/>
    <property type="evidence" value="ECO:0007669"/>
    <property type="project" value="TreeGrafter"/>
</dbReference>
<protein>
    <recommendedName>
        <fullName evidence="1">HRDC domain-containing protein</fullName>
    </recommendedName>
</protein>
<dbReference type="SUPFAM" id="SSF53098">
    <property type="entry name" value="Ribonuclease H-like"/>
    <property type="match status" value="1"/>
</dbReference>
<dbReference type="GO" id="GO:0000166">
    <property type="term" value="F:nucleotide binding"/>
    <property type="evidence" value="ECO:0007669"/>
    <property type="project" value="InterPro"/>
</dbReference>
<dbReference type="GO" id="GO:0000175">
    <property type="term" value="F:3'-5'-RNA exonuclease activity"/>
    <property type="evidence" value="ECO:0007669"/>
    <property type="project" value="InterPro"/>
</dbReference>
<organism evidence="2 3">
    <name type="scientific">Erythroxylum novogranatense</name>
    <dbReference type="NCBI Taxonomy" id="1862640"/>
    <lineage>
        <taxon>Eukaryota</taxon>
        <taxon>Viridiplantae</taxon>
        <taxon>Streptophyta</taxon>
        <taxon>Embryophyta</taxon>
        <taxon>Tracheophyta</taxon>
        <taxon>Spermatophyta</taxon>
        <taxon>Magnoliopsida</taxon>
        <taxon>eudicotyledons</taxon>
        <taxon>Gunneridae</taxon>
        <taxon>Pentapetalae</taxon>
        <taxon>rosids</taxon>
        <taxon>fabids</taxon>
        <taxon>Malpighiales</taxon>
        <taxon>Erythroxylaceae</taxon>
        <taxon>Erythroxylum</taxon>
    </lineage>
</organism>
<dbReference type="InterPro" id="IPR002121">
    <property type="entry name" value="HRDC_dom"/>
</dbReference>
<dbReference type="GO" id="GO:0071040">
    <property type="term" value="P:nuclear polyadenylation-dependent antisense transcript catabolic process"/>
    <property type="evidence" value="ECO:0007669"/>
    <property type="project" value="TreeGrafter"/>
</dbReference>
<dbReference type="SMART" id="SM00474">
    <property type="entry name" value="35EXOc"/>
    <property type="match status" value="1"/>
</dbReference>
<reference evidence="2 3" key="1">
    <citation type="submission" date="2021-09" db="EMBL/GenBank/DDBJ databases">
        <title>Genomic insights and catalytic innovation underlie evolution of tropane alkaloids biosynthesis.</title>
        <authorList>
            <person name="Wang Y.-J."/>
            <person name="Tian T."/>
            <person name="Huang J.-P."/>
            <person name="Huang S.-X."/>
        </authorList>
    </citation>
    <scope>NUCLEOTIDE SEQUENCE [LARGE SCALE GENOMIC DNA]</scope>
    <source>
        <strain evidence="2">KIB-2018</strain>
        <tissue evidence="2">Leaf</tissue>
    </source>
</reference>
<sequence length="941" mass="107228">MDLGLAMISLAVLSILITSHFRRRKRKSPLSPGTCYLQSQHHYSGKPQFAFKSVLADNSFSPFKHFAKLNRIHSDDQENGSNLHPYEAEITTLIQNPALEFEFEGCAKTDLKMRDSYVWVETESQLRDLADALSQERVFAVDTEQHSLRSFLGFTALIQICTKIKDYLVDTIALHDAMGVLGPVFANPAICKVFHGADNDVLWLQRDFHIYVVNLFDTAKACEMLSKPQKSLAYLLETYCSIATDKLLQREDWRQRPLSAEMLQYARTDAYYLLYIADCLFAELKQHDTDNDSCLDGKLHFVPETSRRSNTICLQLYTKEIEVFPGESAASSIISRYLIDRSRSSISCDTQELVRRLCTWREIMARVHDDSLRYVLSDQAIVCLATKVPSVPSEIHDIVAQADQNLEPMNVNTSILSPSLVICSHLEDFYNLIHHKESNLSDIFPALLQKCLGPNGSCQLSLSNYTLLVNCDLRQWNKLVSKQIASKIPKQATRKASRELFVQKFSCKSPVYHNCRIFANDGRLLCYCDQKKLEWYLRRDLAKLVDDNPLSIMLMFEPKGRPEDEDKDFYIQSKKNICVGCGEGSHYLRYRIIPSCYRMHFPEHLKSHRSHDIVLLCVDCHEIAHAVAEKHKKQIAADFGIPLFVYKVFNSKEASVVPRSSSLDIDVVKTGVSPLQLRTAAMALLRHGPKMPPQRYEELTQIVMQFYGGREVSQEDLETALLVGMSPHERRRFEKKRGLSLKLSSARSRGNKKENAVCTVTKGATENKFGVDDLGHLGKDKAELSSRISDQDDCSFTDTGIIDEFSFSVNTCKTMNLDECEVSGVRNVFNENATHCEKSSENGSVDPHCSREDDTILPNLKVSLLGHGPHGKQVVDYILKEYGEDGIQQFCQRWRQVFVEAIHPRFLPSGWNVMHRYSNSVIHYYRDNNMLIKGSNLFRLD</sequence>
<dbReference type="GO" id="GO:0000176">
    <property type="term" value="C:nuclear exosome (RNase complex)"/>
    <property type="evidence" value="ECO:0007669"/>
    <property type="project" value="TreeGrafter"/>
</dbReference>
<dbReference type="GO" id="GO:0071039">
    <property type="term" value="P:nuclear polyadenylation-dependent CUT catabolic process"/>
    <property type="evidence" value="ECO:0007669"/>
    <property type="project" value="TreeGrafter"/>
</dbReference>
<accession>A0AAV8TAG5</accession>
<dbReference type="GO" id="GO:0071036">
    <property type="term" value="P:nuclear polyadenylation-dependent snoRNA catabolic process"/>
    <property type="evidence" value="ECO:0007669"/>
    <property type="project" value="TreeGrafter"/>
</dbReference>
<dbReference type="Pfam" id="PF00570">
    <property type="entry name" value="HRDC"/>
    <property type="match status" value="1"/>
</dbReference>
<dbReference type="Gene3D" id="1.10.150.80">
    <property type="entry name" value="HRDC domain"/>
    <property type="match status" value="1"/>
</dbReference>
<evidence type="ECO:0000313" key="2">
    <source>
        <dbReference type="EMBL" id="KAJ8763807.1"/>
    </source>
</evidence>
<dbReference type="GO" id="GO:0071037">
    <property type="term" value="P:nuclear polyadenylation-dependent snRNA catabolic process"/>
    <property type="evidence" value="ECO:0007669"/>
    <property type="project" value="TreeGrafter"/>
</dbReference>
<evidence type="ECO:0000259" key="1">
    <source>
        <dbReference type="PROSITE" id="PS50967"/>
    </source>
</evidence>
<dbReference type="Proteomes" id="UP001159364">
    <property type="component" value="Linkage Group LG05"/>
</dbReference>
<name>A0AAV8TAG5_9ROSI</name>
<dbReference type="AlphaFoldDB" id="A0AAV8TAG5"/>
<dbReference type="InterPro" id="IPR010997">
    <property type="entry name" value="HRDC-like_sf"/>
</dbReference>
<dbReference type="FunFam" id="3.30.420.10:FF:000079">
    <property type="entry name" value="Polynucleotidyl transferase ribonuclease H fold protein with HRDC domain"/>
    <property type="match status" value="1"/>
</dbReference>
<dbReference type="InterPro" id="IPR044876">
    <property type="entry name" value="HRDC_dom_sf"/>
</dbReference>
<dbReference type="GO" id="GO:0005730">
    <property type="term" value="C:nucleolus"/>
    <property type="evidence" value="ECO:0007669"/>
    <property type="project" value="TreeGrafter"/>
</dbReference>
<dbReference type="InterPro" id="IPR012337">
    <property type="entry name" value="RNaseH-like_sf"/>
</dbReference>
<dbReference type="Pfam" id="PF01612">
    <property type="entry name" value="DNA_pol_A_exo1"/>
    <property type="match status" value="1"/>
</dbReference>
<dbReference type="SUPFAM" id="SSF47819">
    <property type="entry name" value="HRDC-like"/>
    <property type="match status" value="1"/>
</dbReference>
<dbReference type="EMBL" id="JAIWQS010000005">
    <property type="protein sequence ID" value="KAJ8763807.1"/>
    <property type="molecule type" value="Genomic_DNA"/>
</dbReference>
<proteinExistence type="predicted"/>
<keyword evidence="3" id="KW-1185">Reference proteome</keyword>
<dbReference type="PROSITE" id="PS50967">
    <property type="entry name" value="HRDC"/>
    <property type="match status" value="1"/>
</dbReference>
<dbReference type="InterPro" id="IPR045092">
    <property type="entry name" value="Rrp6-like"/>
</dbReference>
<feature type="domain" description="HRDC" evidence="1">
    <location>
        <begin position="347"/>
        <end position="429"/>
    </location>
</feature>
<dbReference type="PANTHER" id="PTHR12124">
    <property type="entry name" value="POLYMYOSITIS/SCLERODERMA AUTOANTIGEN-RELATED"/>
    <property type="match status" value="1"/>
</dbReference>
<evidence type="ECO:0000313" key="3">
    <source>
        <dbReference type="Proteomes" id="UP001159364"/>
    </source>
</evidence>
<dbReference type="InterPro" id="IPR036397">
    <property type="entry name" value="RNaseH_sf"/>
</dbReference>
<dbReference type="GO" id="GO:0071051">
    <property type="term" value="P:poly(A)-dependent snoRNA 3'-end processing"/>
    <property type="evidence" value="ECO:0007669"/>
    <property type="project" value="TreeGrafter"/>
</dbReference>
<dbReference type="InterPro" id="IPR002562">
    <property type="entry name" value="3'-5'_exonuclease_dom"/>
</dbReference>
<dbReference type="GO" id="GO:0003727">
    <property type="term" value="F:single-stranded RNA binding"/>
    <property type="evidence" value="ECO:0007669"/>
    <property type="project" value="TreeGrafter"/>
</dbReference>
<dbReference type="GO" id="GO:0071038">
    <property type="term" value="P:TRAMP-dependent tRNA surveillance pathway"/>
    <property type="evidence" value="ECO:0007669"/>
    <property type="project" value="TreeGrafter"/>
</dbReference>
<dbReference type="Gene3D" id="3.30.420.10">
    <property type="entry name" value="Ribonuclease H-like superfamily/Ribonuclease H"/>
    <property type="match status" value="1"/>
</dbReference>